<keyword evidence="9 12" id="KW-0472">Membrane</keyword>
<feature type="transmembrane region" description="Helical" evidence="12">
    <location>
        <begin position="95"/>
        <end position="115"/>
    </location>
</feature>
<dbReference type="InterPro" id="IPR051163">
    <property type="entry name" value="Sodium:Solute_Symporter_SSF"/>
</dbReference>
<dbReference type="GO" id="GO:0015293">
    <property type="term" value="F:symporter activity"/>
    <property type="evidence" value="ECO:0007669"/>
    <property type="project" value="TreeGrafter"/>
</dbReference>
<dbReference type="EMBL" id="JARAKH010000030">
    <property type="protein sequence ID" value="KAK8387001.1"/>
    <property type="molecule type" value="Genomic_DNA"/>
</dbReference>
<feature type="transmembrane region" description="Helical" evidence="12">
    <location>
        <begin position="304"/>
        <end position="329"/>
    </location>
</feature>
<dbReference type="Pfam" id="PF00474">
    <property type="entry name" value="SSF"/>
    <property type="match status" value="1"/>
</dbReference>
<evidence type="ECO:0000256" key="12">
    <source>
        <dbReference type="SAM" id="Phobius"/>
    </source>
</evidence>
<proteinExistence type="inferred from homology"/>
<dbReference type="PROSITE" id="PS50283">
    <property type="entry name" value="NA_SOLUT_SYMP_3"/>
    <property type="match status" value="1"/>
</dbReference>
<keyword evidence="14" id="KW-1185">Reference proteome</keyword>
<evidence type="ECO:0000256" key="1">
    <source>
        <dbReference type="ARBA" id="ARBA00004651"/>
    </source>
</evidence>
<evidence type="ECO:0000256" key="7">
    <source>
        <dbReference type="ARBA" id="ARBA00023053"/>
    </source>
</evidence>
<evidence type="ECO:0000256" key="3">
    <source>
        <dbReference type="ARBA" id="ARBA00022448"/>
    </source>
</evidence>
<keyword evidence="10" id="KW-0739">Sodium transport</keyword>
<comment type="caution">
    <text evidence="13">The sequence shown here is derived from an EMBL/GenBank/DDBJ whole genome shotgun (WGS) entry which is preliminary data.</text>
</comment>
<feature type="transmembrane region" description="Helical" evidence="12">
    <location>
        <begin position="382"/>
        <end position="402"/>
    </location>
</feature>
<feature type="transmembrane region" description="Helical" evidence="12">
    <location>
        <begin position="500"/>
        <end position="524"/>
    </location>
</feature>
<evidence type="ECO:0000256" key="5">
    <source>
        <dbReference type="ARBA" id="ARBA00022692"/>
    </source>
</evidence>
<name>A0AAW0TI17_SCYPA</name>
<feature type="transmembrane region" description="Helical" evidence="12">
    <location>
        <begin position="205"/>
        <end position="223"/>
    </location>
</feature>
<evidence type="ECO:0008006" key="15">
    <source>
        <dbReference type="Google" id="ProtNLM"/>
    </source>
</evidence>
<feature type="transmembrane region" description="Helical" evidence="12">
    <location>
        <begin position="21"/>
        <end position="43"/>
    </location>
</feature>
<feature type="transmembrane region" description="Helical" evidence="12">
    <location>
        <begin position="409"/>
        <end position="428"/>
    </location>
</feature>
<keyword evidence="6 12" id="KW-1133">Transmembrane helix</keyword>
<dbReference type="GO" id="GO:0005886">
    <property type="term" value="C:plasma membrane"/>
    <property type="evidence" value="ECO:0007669"/>
    <property type="project" value="UniProtKB-SubCell"/>
</dbReference>
<evidence type="ECO:0000256" key="6">
    <source>
        <dbReference type="ARBA" id="ARBA00022989"/>
    </source>
</evidence>
<evidence type="ECO:0000256" key="4">
    <source>
        <dbReference type="ARBA" id="ARBA00022475"/>
    </source>
</evidence>
<dbReference type="PANTHER" id="PTHR42985:SF40">
    <property type="entry name" value="LD47995P-RELATED"/>
    <property type="match status" value="1"/>
</dbReference>
<dbReference type="AlphaFoldDB" id="A0AAW0TI17"/>
<evidence type="ECO:0000256" key="9">
    <source>
        <dbReference type="ARBA" id="ARBA00023136"/>
    </source>
</evidence>
<feature type="transmembrane region" description="Helical" evidence="12">
    <location>
        <begin position="350"/>
        <end position="370"/>
    </location>
</feature>
<feature type="transmembrane region" description="Helical" evidence="12">
    <location>
        <begin position="243"/>
        <end position="269"/>
    </location>
</feature>
<sequence length="532" mass="57054">MSSPEKTVVAAGELMAARFSVVNYVVFSNMLLVSFGIGVYSAIQSRGRNPTEVCYFGTQVMVAILGVIPGSMLVHQGVIPIIYNLGILSLNECNLSTMCHLLTSFFFMEICLYAPSIALSTVNGLSLWSSVISMGTVCTIYITIGGVKAVVYTDVLQTMLMFGGVLVVVVMCCVDVGVVNIWAAAKEGGRLEVLNLDTSPFTRHTLWSTIVLGFYVTLNILGLNQGCYQRLASVSSLQISQRLITFFMLGMTGMWFLFYSSGVVAYAMYRDCDPLTSGRIEKPDQILPYLVMDKLGHFTGLPGLFVAAVYGGVLSSLSTAGNAIACLMWEDLLQPLPFFSRMSNTASTAICKLLSAVAGLSGIFLGMLAGKLGNVFHVTSSVSGSILGPMQGIFITGIYIPWVNSKGMLVGFLTAFCYNVIIVIGKFHRGGGSPQKLPLSTAGCPENALHFANTSTAAILNTTMVPEDLLYTSAFLEDLQHNTTLHDGSSPVPGEKSLYDISYCFFGVSGIIITMVVSSFVSLFTGKSVVKP</sequence>
<dbReference type="GO" id="GO:0006814">
    <property type="term" value="P:sodium ion transport"/>
    <property type="evidence" value="ECO:0007669"/>
    <property type="project" value="UniProtKB-KW"/>
</dbReference>
<keyword evidence="8" id="KW-0406">Ion transport</keyword>
<reference evidence="13 14" key="1">
    <citation type="submission" date="2023-03" db="EMBL/GenBank/DDBJ databases">
        <title>High-quality genome of Scylla paramamosain provides insights in environmental adaptation.</title>
        <authorList>
            <person name="Zhang L."/>
        </authorList>
    </citation>
    <scope>NUCLEOTIDE SEQUENCE [LARGE SCALE GENOMIC DNA]</scope>
    <source>
        <strain evidence="13">LZ_2023a</strain>
        <tissue evidence="13">Muscle</tissue>
    </source>
</reference>
<feature type="transmembrane region" description="Helical" evidence="12">
    <location>
        <begin position="127"/>
        <end position="147"/>
    </location>
</feature>
<feature type="transmembrane region" description="Helical" evidence="12">
    <location>
        <begin position="159"/>
        <end position="185"/>
    </location>
</feature>
<feature type="transmembrane region" description="Helical" evidence="12">
    <location>
        <begin position="55"/>
        <end position="74"/>
    </location>
</feature>
<dbReference type="Proteomes" id="UP001487740">
    <property type="component" value="Unassembled WGS sequence"/>
</dbReference>
<keyword evidence="7" id="KW-0915">Sodium</keyword>
<comment type="subcellular location">
    <subcellularLocation>
        <location evidence="1">Cell membrane</location>
        <topology evidence="1">Multi-pass membrane protein</topology>
    </subcellularLocation>
</comment>
<gene>
    <name evidence="13" type="ORF">O3P69_017980</name>
</gene>
<evidence type="ECO:0000256" key="2">
    <source>
        <dbReference type="ARBA" id="ARBA00006434"/>
    </source>
</evidence>
<organism evidence="13 14">
    <name type="scientific">Scylla paramamosain</name>
    <name type="common">Mud crab</name>
    <dbReference type="NCBI Taxonomy" id="85552"/>
    <lineage>
        <taxon>Eukaryota</taxon>
        <taxon>Metazoa</taxon>
        <taxon>Ecdysozoa</taxon>
        <taxon>Arthropoda</taxon>
        <taxon>Crustacea</taxon>
        <taxon>Multicrustacea</taxon>
        <taxon>Malacostraca</taxon>
        <taxon>Eumalacostraca</taxon>
        <taxon>Eucarida</taxon>
        <taxon>Decapoda</taxon>
        <taxon>Pleocyemata</taxon>
        <taxon>Brachyura</taxon>
        <taxon>Eubrachyura</taxon>
        <taxon>Portunoidea</taxon>
        <taxon>Portunidae</taxon>
        <taxon>Portuninae</taxon>
        <taxon>Scylla</taxon>
    </lineage>
</organism>
<evidence type="ECO:0000256" key="11">
    <source>
        <dbReference type="RuleBase" id="RU362091"/>
    </source>
</evidence>
<dbReference type="InterPro" id="IPR038377">
    <property type="entry name" value="Na/Glc_symporter_sf"/>
</dbReference>
<accession>A0AAW0TI17</accession>
<evidence type="ECO:0000313" key="14">
    <source>
        <dbReference type="Proteomes" id="UP001487740"/>
    </source>
</evidence>
<comment type="similarity">
    <text evidence="2 11">Belongs to the sodium:solute symporter (SSF) (TC 2.A.21) family.</text>
</comment>
<protein>
    <recommendedName>
        <fullName evidence="15">Sodium-coupled monocarboxylate transporter 1</fullName>
    </recommendedName>
</protein>
<keyword evidence="3" id="KW-0813">Transport</keyword>
<evidence type="ECO:0000313" key="13">
    <source>
        <dbReference type="EMBL" id="KAK8387001.1"/>
    </source>
</evidence>
<keyword evidence="4" id="KW-1003">Cell membrane</keyword>
<evidence type="ECO:0000256" key="8">
    <source>
        <dbReference type="ARBA" id="ARBA00023065"/>
    </source>
</evidence>
<keyword evidence="5 12" id="KW-0812">Transmembrane</keyword>
<dbReference type="InterPro" id="IPR001734">
    <property type="entry name" value="Na/solute_symporter"/>
</dbReference>
<evidence type="ECO:0000256" key="10">
    <source>
        <dbReference type="ARBA" id="ARBA00023201"/>
    </source>
</evidence>
<dbReference type="PANTHER" id="PTHR42985">
    <property type="entry name" value="SODIUM-COUPLED MONOCARBOXYLATE TRANSPORTER"/>
    <property type="match status" value="1"/>
</dbReference>
<dbReference type="Gene3D" id="1.20.1730.10">
    <property type="entry name" value="Sodium/glucose cotransporter"/>
    <property type="match status" value="1"/>
</dbReference>